<name>A0AAE1Q0S6_9EUCA</name>
<sequence length="468" mass="52213">MAMTELRTFAGLEVGESAIAQCLPSRIKKDNSQMRGLGQKIEEFCNPFGNNAPTTLVNLATGRAATKATEEYLVQTMTRGQTDRDKFLDEWNKDSTRFLKPLKRLRVNNFASKTKNKKEKKARGVQDVISNAASLKDTFIRIIVVVSENSIFDLRHFLTYPITQYPLSLAHADGAHLKTAKSALLKKLEGLQTDVPTDTPMNCARVYDGGRLIHSLLSLVNVGTTFGSIARTVLSTVCNGSGSEVYVCLDKYIENSIKDSERQLRGTVNTVYSLYTISGPDQSVRQKGQTLLSSSSFKNELGKFLLREWQKDHYWSLLNGKTLYASHGGVCYKYTPNEHQQIHVSSPAHLQANHEEADTLIAFHLENITYNAVIIRASDTDVLVILIGFLGKINLKERTRSTIIMDCGSGNSRRYINVTNIVNVLEERQPGLSRALLGYHAFTGCDFTSSFYRKGKLKPLEIIEKDAA</sequence>
<reference evidence="1" key="1">
    <citation type="submission" date="2023-11" db="EMBL/GenBank/DDBJ databases">
        <title>Genome assemblies of two species of porcelain crab, Petrolisthes cinctipes and Petrolisthes manimaculis (Anomura: Porcellanidae).</title>
        <authorList>
            <person name="Angst P."/>
        </authorList>
    </citation>
    <scope>NUCLEOTIDE SEQUENCE</scope>
    <source>
        <strain evidence="1">PB745_02</strain>
        <tissue evidence="1">Gill</tissue>
    </source>
</reference>
<keyword evidence="2" id="KW-1185">Reference proteome</keyword>
<dbReference type="PANTHER" id="PTHR46704">
    <property type="entry name" value="CXC DOMAIN-CONTAINING PROTEIN-RELATED"/>
    <property type="match status" value="1"/>
</dbReference>
<dbReference type="AlphaFoldDB" id="A0AAE1Q0S6"/>
<accession>A0AAE1Q0S6</accession>
<proteinExistence type="predicted"/>
<dbReference type="PANTHER" id="PTHR46704:SF9">
    <property type="entry name" value="BHLH DOMAIN-CONTAINING PROTEIN"/>
    <property type="match status" value="1"/>
</dbReference>
<protein>
    <submittedName>
        <fullName evidence="1">Uncharacterized protein</fullName>
    </submittedName>
</protein>
<evidence type="ECO:0000313" key="2">
    <source>
        <dbReference type="Proteomes" id="UP001292094"/>
    </source>
</evidence>
<organism evidence="1 2">
    <name type="scientific">Petrolisthes manimaculis</name>
    <dbReference type="NCBI Taxonomy" id="1843537"/>
    <lineage>
        <taxon>Eukaryota</taxon>
        <taxon>Metazoa</taxon>
        <taxon>Ecdysozoa</taxon>
        <taxon>Arthropoda</taxon>
        <taxon>Crustacea</taxon>
        <taxon>Multicrustacea</taxon>
        <taxon>Malacostraca</taxon>
        <taxon>Eumalacostraca</taxon>
        <taxon>Eucarida</taxon>
        <taxon>Decapoda</taxon>
        <taxon>Pleocyemata</taxon>
        <taxon>Anomura</taxon>
        <taxon>Galatheoidea</taxon>
        <taxon>Porcellanidae</taxon>
        <taxon>Petrolisthes</taxon>
    </lineage>
</organism>
<comment type="caution">
    <text evidence="1">The sequence shown here is derived from an EMBL/GenBank/DDBJ whole genome shotgun (WGS) entry which is preliminary data.</text>
</comment>
<dbReference type="EMBL" id="JAWZYT010000871">
    <property type="protein sequence ID" value="KAK4318061.1"/>
    <property type="molecule type" value="Genomic_DNA"/>
</dbReference>
<evidence type="ECO:0000313" key="1">
    <source>
        <dbReference type="EMBL" id="KAK4318061.1"/>
    </source>
</evidence>
<dbReference type="Proteomes" id="UP001292094">
    <property type="component" value="Unassembled WGS sequence"/>
</dbReference>
<gene>
    <name evidence="1" type="ORF">Pmani_010908</name>
</gene>